<feature type="active site" description="Proton acceptor; for processing activity" evidence="13">
    <location>
        <position position="294"/>
    </location>
</feature>
<dbReference type="GO" id="GO:0008295">
    <property type="term" value="P:spermidine biosynthetic process"/>
    <property type="evidence" value="ECO:0007669"/>
    <property type="project" value="UniProtKB-KW"/>
</dbReference>
<feature type="modified residue" description="Pyruvic acid (Ser); by autocatalysis" evidence="15">
    <location>
        <position position="86"/>
    </location>
</feature>
<dbReference type="PANTHER" id="PTHR11570:SF0">
    <property type="entry name" value="S-ADENOSYLMETHIONINE DECARBOXYLASE PROENZYME"/>
    <property type="match status" value="1"/>
</dbReference>
<dbReference type="InterPro" id="IPR016067">
    <property type="entry name" value="S-AdoMet_deCO2ase_core"/>
</dbReference>
<dbReference type="GeneID" id="36516412"/>
<dbReference type="EC" id="4.1.1.50" evidence="12"/>
<evidence type="ECO:0000256" key="1">
    <source>
        <dbReference type="ARBA" id="ARBA00004911"/>
    </source>
</evidence>
<gene>
    <name evidence="18" type="ORF">B9G98_02664</name>
</gene>
<dbReference type="EMBL" id="NDIQ01000021">
    <property type="protein sequence ID" value="PRT55044.1"/>
    <property type="molecule type" value="Genomic_DNA"/>
</dbReference>
<evidence type="ECO:0000256" key="2">
    <source>
        <dbReference type="ARBA" id="ARBA00008466"/>
    </source>
</evidence>
<keyword evidence="10 12" id="KW-0704">Schiff base</keyword>
<keyword evidence="8 12" id="KW-0865">Zymogen</keyword>
<keyword evidence="4 12" id="KW-0210">Decarboxylase</keyword>
<keyword evidence="3 12" id="KW-0949">S-adenosyl-L-methionine</keyword>
<keyword evidence="7 12" id="KW-0620">Polyamine biosynthesis</keyword>
<keyword evidence="5 16" id="KW-0068">Autocatalytic cleavage</keyword>
<dbReference type="Proteomes" id="UP000238350">
    <property type="component" value="Unassembled WGS sequence"/>
</dbReference>
<dbReference type="InterPro" id="IPR001985">
    <property type="entry name" value="S-AdoMet_decarboxylase_euk"/>
</dbReference>
<comment type="pathway">
    <text evidence="1 12">Amine and polyamine biosynthesis; S-adenosylmethioninamine biosynthesis; S-adenosylmethioninamine from S-adenosyl-L-methionine: step 1/1.</text>
</comment>
<dbReference type="RefSeq" id="XP_024664989.1">
    <property type="nucleotide sequence ID" value="XM_024809221.1"/>
</dbReference>
<evidence type="ECO:0000256" key="11">
    <source>
        <dbReference type="ARBA" id="ARBA00023317"/>
    </source>
</evidence>
<organism evidence="18 19">
    <name type="scientific">Wickerhamiella sorbophila</name>
    <dbReference type="NCBI Taxonomy" id="45607"/>
    <lineage>
        <taxon>Eukaryota</taxon>
        <taxon>Fungi</taxon>
        <taxon>Dikarya</taxon>
        <taxon>Ascomycota</taxon>
        <taxon>Saccharomycotina</taxon>
        <taxon>Dipodascomycetes</taxon>
        <taxon>Dipodascales</taxon>
        <taxon>Trichomonascaceae</taxon>
        <taxon>Wickerhamiella</taxon>
    </lineage>
</organism>
<dbReference type="PANTHER" id="PTHR11570">
    <property type="entry name" value="S-ADENOSYLMETHIONINE DECARBOXYLASE"/>
    <property type="match status" value="1"/>
</dbReference>
<feature type="chain" id="PRO_5042320665" description="S-adenosylmethionine decarboxylase alpha chain" evidence="17">
    <location>
        <begin position="86"/>
        <end position="394"/>
    </location>
</feature>
<dbReference type="GO" id="GO:0006597">
    <property type="term" value="P:spermine biosynthetic process"/>
    <property type="evidence" value="ECO:0007669"/>
    <property type="project" value="InterPro"/>
</dbReference>
<feature type="site" description="Cleavage (non-hydrolytic); by autolysis" evidence="16">
    <location>
        <begin position="85"/>
        <end position="86"/>
    </location>
</feature>
<feature type="active site" description="Proton donor; for catalytic activity" evidence="13">
    <location>
        <position position="100"/>
    </location>
</feature>
<dbReference type="STRING" id="45607.A0A2T0FJ61"/>
<evidence type="ECO:0000256" key="16">
    <source>
        <dbReference type="PIRSR" id="PIRSR001355-4"/>
    </source>
</evidence>
<dbReference type="Pfam" id="PF01536">
    <property type="entry name" value="SAM_decarbox"/>
    <property type="match status" value="1"/>
</dbReference>
<dbReference type="InterPro" id="IPR018166">
    <property type="entry name" value="S-AdoMet_deCO2ase_CS"/>
</dbReference>
<evidence type="ECO:0000256" key="14">
    <source>
        <dbReference type="PIRSR" id="PIRSR001355-2"/>
    </source>
</evidence>
<feature type="chain" id="PRO_5042320666" description="S-adenosylmethionine decarboxylase beta chain" evidence="17">
    <location>
        <begin position="1"/>
        <end position="85"/>
    </location>
</feature>
<dbReference type="InterPro" id="IPR048283">
    <property type="entry name" value="AdoMetDC-like"/>
</dbReference>
<feature type="binding site" evidence="14">
    <location>
        <position position="312"/>
    </location>
    <ligand>
        <name>substrate</name>
    </ligand>
</feature>
<evidence type="ECO:0000256" key="3">
    <source>
        <dbReference type="ARBA" id="ARBA00022691"/>
    </source>
</evidence>
<accession>A0A2T0FJ61</accession>
<evidence type="ECO:0000256" key="7">
    <source>
        <dbReference type="ARBA" id="ARBA00023115"/>
    </source>
</evidence>
<evidence type="ECO:0000256" key="15">
    <source>
        <dbReference type="PIRSR" id="PIRSR001355-3"/>
    </source>
</evidence>
<evidence type="ECO:0000256" key="12">
    <source>
        <dbReference type="PIRNR" id="PIRNR001355"/>
    </source>
</evidence>
<comment type="similarity">
    <text evidence="2 12">Belongs to the eukaryotic AdoMetDC family.</text>
</comment>
<dbReference type="UniPathway" id="UPA00331">
    <property type="reaction ID" value="UER00451"/>
</dbReference>
<evidence type="ECO:0000256" key="10">
    <source>
        <dbReference type="ARBA" id="ARBA00023270"/>
    </source>
</evidence>
<comment type="caution">
    <text evidence="18">The sequence shown here is derived from an EMBL/GenBank/DDBJ whole genome shotgun (WGS) entry which is preliminary data.</text>
</comment>
<feature type="binding site" evidence="14">
    <location>
        <position position="22"/>
    </location>
    <ligand>
        <name>substrate</name>
    </ligand>
</feature>
<keyword evidence="9 12" id="KW-0456">Lyase</keyword>
<keyword evidence="6 12" id="KW-0745">Spermidine biosynthesis</keyword>
<sequence length="394" mass="44238">MEKPVKYINHEVADTLDSTNAFEGPEKLLEIWFAPKEPHVSAMAQPRQGLLAVPRQVWETMLNLVQCKVLSMLSYEGLDSYVLSESSFFVYPHVLILKTCGTTTLLDGLPRMLEIVADYTRTIDPSPLRIFYSRRSFMFPDRQLHPHRSWEDETAVLKQYFPDGQAMEFGAGKDKWYMFSCVQSQVGKTCDNFNDFSLEIMMTDLDPAAANLFSFDAVRSLNSPPGTPTSANPMESSMLSIDSMASSVGCEPDDDDPGHHQGNILTKATEIDEIYPTVTNQAIDSFAFAPCGYSCNGVIDAERYFSIHVTPETGFSYASFETNVPPQRFGMTHLDVIQKVLSIFRPANFTLVLFEEGKPKLGLPAGLSDKYSPTCEVSQSVGNYKMWYQTYRLT</sequence>
<dbReference type="SUPFAM" id="SSF56276">
    <property type="entry name" value="S-adenosylmethionine decarboxylase"/>
    <property type="match status" value="1"/>
</dbReference>
<evidence type="ECO:0000256" key="4">
    <source>
        <dbReference type="ARBA" id="ARBA00022793"/>
    </source>
</evidence>
<proteinExistence type="inferred from homology"/>
<feature type="binding site" evidence="14">
    <location>
        <position position="288"/>
    </location>
    <ligand>
        <name>substrate</name>
    </ligand>
</feature>
<protein>
    <recommendedName>
        <fullName evidence="12">S-adenosylmethionine decarboxylase proenzyme</fullName>
        <ecNumber evidence="12">4.1.1.50</ecNumber>
    </recommendedName>
</protein>
<feature type="binding site" evidence="14">
    <location>
        <position position="85"/>
    </location>
    <ligand>
        <name>substrate</name>
    </ligand>
</feature>
<evidence type="ECO:0000256" key="13">
    <source>
        <dbReference type="PIRSR" id="PIRSR001355-1"/>
    </source>
</evidence>
<feature type="active site" description="Proton acceptor; for processing activity" evidence="13">
    <location>
        <position position="308"/>
    </location>
</feature>
<dbReference type="GO" id="GO:0005829">
    <property type="term" value="C:cytosol"/>
    <property type="evidence" value="ECO:0007669"/>
    <property type="project" value="TreeGrafter"/>
</dbReference>
<evidence type="ECO:0000313" key="19">
    <source>
        <dbReference type="Proteomes" id="UP000238350"/>
    </source>
</evidence>
<dbReference type="AlphaFoldDB" id="A0A2T0FJ61"/>
<evidence type="ECO:0000313" key="18">
    <source>
        <dbReference type="EMBL" id="PRT55044.1"/>
    </source>
</evidence>
<keyword evidence="11 12" id="KW-0670">Pyruvate</keyword>
<evidence type="ECO:0000256" key="17">
    <source>
        <dbReference type="PIRSR" id="PIRSR001355-5"/>
    </source>
</evidence>
<evidence type="ECO:0000256" key="5">
    <source>
        <dbReference type="ARBA" id="ARBA00022813"/>
    </source>
</evidence>
<dbReference type="NCBIfam" id="TIGR00535">
    <property type="entry name" value="SAM_DCase"/>
    <property type="match status" value="1"/>
</dbReference>
<evidence type="ECO:0000256" key="9">
    <source>
        <dbReference type="ARBA" id="ARBA00023239"/>
    </source>
</evidence>
<reference evidence="18 19" key="1">
    <citation type="submission" date="2017-04" db="EMBL/GenBank/DDBJ databases">
        <title>Genome sequencing of [Candida] sorbophila.</title>
        <authorList>
            <person name="Ahn J.O."/>
        </authorList>
    </citation>
    <scope>NUCLEOTIDE SEQUENCE [LARGE SCALE GENOMIC DNA]</scope>
    <source>
        <strain evidence="18 19">DS02</strain>
    </source>
</reference>
<keyword evidence="19" id="KW-1185">Reference proteome</keyword>
<feature type="active site" description="Schiff-base intermediate with substrate; via pyruvic acid" evidence="13">
    <location>
        <position position="86"/>
    </location>
</feature>
<dbReference type="PROSITE" id="PS01336">
    <property type="entry name" value="ADOMETDC"/>
    <property type="match status" value="1"/>
</dbReference>
<dbReference type="PIRSF" id="PIRSF001355">
    <property type="entry name" value="S-AdenosylMet_decarboxylase"/>
    <property type="match status" value="1"/>
</dbReference>
<evidence type="ECO:0000256" key="6">
    <source>
        <dbReference type="ARBA" id="ARBA00023066"/>
    </source>
</evidence>
<name>A0A2T0FJ61_9ASCO</name>
<dbReference type="OrthoDB" id="1068353at2759"/>
<comment type="cofactor">
    <cofactor evidence="12">
        <name>pyruvate</name>
        <dbReference type="ChEBI" id="CHEBI:15361"/>
    </cofactor>
    <text evidence="12">Binds 1 pyruvoyl group covalently per subunit.</text>
</comment>
<evidence type="ECO:0000256" key="8">
    <source>
        <dbReference type="ARBA" id="ARBA00023145"/>
    </source>
</evidence>
<comment type="catalytic activity">
    <reaction evidence="12">
        <text>S-adenosyl-L-methionine + H(+) = S-adenosyl 3-(methylsulfanyl)propylamine + CO2</text>
        <dbReference type="Rhea" id="RHEA:15981"/>
        <dbReference type="ChEBI" id="CHEBI:15378"/>
        <dbReference type="ChEBI" id="CHEBI:16526"/>
        <dbReference type="ChEBI" id="CHEBI:57443"/>
        <dbReference type="ChEBI" id="CHEBI:59789"/>
        <dbReference type="EC" id="4.1.1.50"/>
    </reaction>
</comment>
<dbReference type="Gene3D" id="3.60.90.10">
    <property type="entry name" value="S-adenosylmethionine decarboxylase"/>
    <property type="match status" value="1"/>
</dbReference>
<dbReference type="GO" id="GO:0004014">
    <property type="term" value="F:adenosylmethionine decarboxylase activity"/>
    <property type="evidence" value="ECO:0007669"/>
    <property type="project" value="UniProtKB-EC"/>
</dbReference>